<feature type="domain" description="FAD-dependent oxidoreductase 2 FAD-binding" evidence="5">
    <location>
        <begin position="9"/>
        <end position="428"/>
    </location>
</feature>
<dbReference type="InterPro" id="IPR003953">
    <property type="entry name" value="FAD-dep_OxRdtase_2_FAD-bd"/>
</dbReference>
<dbReference type="InterPro" id="IPR036188">
    <property type="entry name" value="FAD/NAD-bd_sf"/>
</dbReference>
<organism evidence="6 7">
    <name type="scientific">Azospirillum humicireducens</name>
    <dbReference type="NCBI Taxonomy" id="1226968"/>
    <lineage>
        <taxon>Bacteria</taxon>
        <taxon>Pseudomonadati</taxon>
        <taxon>Pseudomonadota</taxon>
        <taxon>Alphaproteobacteria</taxon>
        <taxon>Rhodospirillales</taxon>
        <taxon>Azospirillaceae</taxon>
        <taxon>Azospirillum</taxon>
    </lineage>
</organism>
<dbReference type="Gene3D" id="3.50.50.60">
    <property type="entry name" value="FAD/NAD(P)-binding domain"/>
    <property type="match status" value="1"/>
</dbReference>
<gene>
    <name evidence="6" type="primary">cobZ</name>
    <name evidence="6" type="ORF">A6A40_08040</name>
</gene>
<sequence length="462" mass="48026">MTSAPRDCDVLVVGGGNAGLCAAISARRSGAAVTLLESAPKALRGGNARHSRNFRVMHDRPTPWLQGRYPAQDYWADLEAVTDGAADERLARLLIAESAGILGWMGENGVRFQSGADDVLPYSRKTAFFLGGGKALVNALYATAEGLGIAIHYDSEACALHLTGGLPSATVRHPMAMRVMRAGAVVVASGGFQADRDWLRDQWGEAADRFVIRGTPHATGTMLRALLEEGAQPVGVAGHCHMVAVDSRSPGFDAGIVTRLDGIAHGIVVDRDGRRFADEGSHTGPTRFSVWGERLARCPGAVAFSIFDAAIETRFRPSIFPAIRADGIGELAAMLGIDPAALETTVAGFNAAIGGDGSALGGDGSAMGIQPPKTRLAAPILVPPFGAYPMRAGITSTCLGLRVDEQARVLREDGQAIDGVFAAGVIMAPNILGSGYLAGSAMSIGAVFGRIAGREAAAHALH</sequence>
<keyword evidence="2" id="KW-0285">Flavoprotein</keyword>
<dbReference type="InterPro" id="IPR050315">
    <property type="entry name" value="FAD-oxidoreductase_2"/>
</dbReference>
<dbReference type="PANTHER" id="PTHR43400">
    <property type="entry name" value="FUMARATE REDUCTASE"/>
    <property type="match status" value="1"/>
</dbReference>
<evidence type="ECO:0000256" key="2">
    <source>
        <dbReference type="ARBA" id="ARBA00022630"/>
    </source>
</evidence>
<evidence type="ECO:0000313" key="7">
    <source>
        <dbReference type="Proteomes" id="UP000077405"/>
    </source>
</evidence>
<dbReference type="Pfam" id="PF00890">
    <property type="entry name" value="FAD_binding_2"/>
    <property type="match status" value="1"/>
</dbReference>
<accession>A0A160JFZ9</accession>
<dbReference type="STRING" id="1226968.A6A40_08040"/>
<dbReference type="PANTHER" id="PTHR43400:SF7">
    <property type="entry name" value="FAD-DEPENDENT OXIDOREDUCTASE 2 FAD BINDING DOMAIN-CONTAINING PROTEIN"/>
    <property type="match status" value="1"/>
</dbReference>
<dbReference type="EMBL" id="CP015285">
    <property type="protein sequence ID" value="ANC91863.1"/>
    <property type="molecule type" value="Genomic_DNA"/>
</dbReference>
<dbReference type="SUPFAM" id="SSF56425">
    <property type="entry name" value="Succinate dehydrogenase/fumarate reductase flavoprotein, catalytic domain"/>
    <property type="match status" value="1"/>
</dbReference>
<protein>
    <submittedName>
        <fullName evidence="6">Tricarballylate dehydrogenase</fullName>
    </submittedName>
</protein>
<dbReference type="KEGG" id="ahu:A6A40_08040"/>
<evidence type="ECO:0000313" key="6">
    <source>
        <dbReference type="EMBL" id="ANC91863.1"/>
    </source>
</evidence>
<evidence type="ECO:0000259" key="5">
    <source>
        <dbReference type="Pfam" id="PF00890"/>
    </source>
</evidence>
<keyword evidence="7" id="KW-1185">Reference proteome</keyword>
<comment type="cofactor">
    <cofactor evidence="1">
        <name>FAD</name>
        <dbReference type="ChEBI" id="CHEBI:57692"/>
    </cofactor>
</comment>
<reference evidence="6 7" key="1">
    <citation type="journal article" date="2013" name="Int. J. Syst. Evol. Microbiol.">
        <title>Azospirillum humicireducens sp. nov., a nitrogen-fixing bacterium isolated from a microbial fuel cell.</title>
        <authorList>
            <person name="Zhou S."/>
            <person name="Han L."/>
            <person name="Wang Y."/>
            <person name="Yang G."/>
            <person name="Zhuang L."/>
            <person name="Hu P."/>
        </authorList>
    </citation>
    <scope>NUCLEOTIDE SEQUENCE [LARGE SCALE GENOMIC DNA]</scope>
    <source>
        <strain evidence="6 7">SgZ-5</strain>
    </source>
</reference>
<dbReference type="InterPro" id="IPR012831">
    <property type="entry name" value="CobZ"/>
</dbReference>
<evidence type="ECO:0000256" key="4">
    <source>
        <dbReference type="ARBA" id="ARBA00023002"/>
    </source>
</evidence>
<keyword evidence="4" id="KW-0560">Oxidoreductase</keyword>
<name>A0A160JFZ9_9PROT</name>
<evidence type="ECO:0000256" key="3">
    <source>
        <dbReference type="ARBA" id="ARBA00022827"/>
    </source>
</evidence>
<dbReference type="RefSeq" id="WP_063634946.1">
    <property type="nucleotide sequence ID" value="NZ_CP015285.1"/>
</dbReference>
<dbReference type="Gene3D" id="3.90.700.10">
    <property type="entry name" value="Succinate dehydrogenase/fumarate reductase flavoprotein, catalytic domain"/>
    <property type="match status" value="1"/>
</dbReference>
<dbReference type="SUPFAM" id="SSF51905">
    <property type="entry name" value="FAD/NAD(P)-binding domain"/>
    <property type="match status" value="1"/>
</dbReference>
<dbReference type="NCBIfam" id="TIGR02485">
    <property type="entry name" value="CobZ_N-term"/>
    <property type="match status" value="1"/>
</dbReference>
<dbReference type="GO" id="GO:0016491">
    <property type="term" value="F:oxidoreductase activity"/>
    <property type="evidence" value="ECO:0007669"/>
    <property type="project" value="UniProtKB-KW"/>
</dbReference>
<dbReference type="Proteomes" id="UP000077405">
    <property type="component" value="Chromosome"/>
</dbReference>
<proteinExistence type="predicted"/>
<keyword evidence="3" id="KW-0274">FAD</keyword>
<evidence type="ECO:0000256" key="1">
    <source>
        <dbReference type="ARBA" id="ARBA00001974"/>
    </source>
</evidence>
<dbReference type="OrthoDB" id="3178130at2"/>
<dbReference type="InterPro" id="IPR027477">
    <property type="entry name" value="Succ_DH/fumarate_Rdtase_cat_sf"/>
</dbReference>
<dbReference type="NCBIfam" id="NF006130">
    <property type="entry name" value="PRK08274.1"/>
    <property type="match status" value="1"/>
</dbReference>
<dbReference type="AlphaFoldDB" id="A0A160JFZ9"/>